<keyword evidence="2" id="KW-1185">Reference proteome</keyword>
<dbReference type="EnsemblPlants" id="KQK87932">
    <property type="protein sequence ID" value="KQK87932"/>
    <property type="gene ID" value="SETIT_040834mg"/>
</dbReference>
<organism evidence="1 2">
    <name type="scientific">Setaria italica</name>
    <name type="common">Foxtail millet</name>
    <name type="synonym">Panicum italicum</name>
    <dbReference type="NCBI Taxonomy" id="4555"/>
    <lineage>
        <taxon>Eukaryota</taxon>
        <taxon>Viridiplantae</taxon>
        <taxon>Streptophyta</taxon>
        <taxon>Embryophyta</taxon>
        <taxon>Tracheophyta</taxon>
        <taxon>Spermatophyta</taxon>
        <taxon>Magnoliopsida</taxon>
        <taxon>Liliopsida</taxon>
        <taxon>Poales</taxon>
        <taxon>Poaceae</taxon>
        <taxon>PACMAD clade</taxon>
        <taxon>Panicoideae</taxon>
        <taxon>Panicodae</taxon>
        <taxon>Paniceae</taxon>
        <taxon>Cenchrinae</taxon>
        <taxon>Setaria</taxon>
    </lineage>
</organism>
<sequence length="30" mass="3365">MGRGQHLLRVLELAQPLVVFNFMAGGRILQ</sequence>
<reference evidence="1" key="2">
    <citation type="submission" date="2018-08" db="UniProtKB">
        <authorList>
            <consortium name="EnsemblPlants"/>
        </authorList>
    </citation>
    <scope>IDENTIFICATION</scope>
    <source>
        <strain evidence="1">Yugu1</strain>
    </source>
</reference>
<dbReference type="Gramene" id="KQK87932">
    <property type="protein sequence ID" value="KQK87932"/>
    <property type="gene ID" value="SETIT_040834mg"/>
</dbReference>
<dbReference type="EMBL" id="AGNK02005460">
    <property type="status" value="NOT_ANNOTATED_CDS"/>
    <property type="molecule type" value="Genomic_DNA"/>
</dbReference>
<reference evidence="2" key="1">
    <citation type="journal article" date="2012" name="Nat. Biotechnol.">
        <title>Reference genome sequence of the model plant Setaria.</title>
        <authorList>
            <person name="Bennetzen J.L."/>
            <person name="Schmutz J."/>
            <person name="Wang H."/>
            <person name="Percifield R."/>
            <person name="Hawkins J."/>
            <person name="Pontaroli A.C."/>
            <person name="Estep M."/>
            <person name="Feng L."/>
            <person name="Vaughn J.N."/>
            <person name="Grimwood J."/>
            <person name="Jenkins J."/>
            <person name="Barry K."/>
            <person name="Lindquist E."/>
            <person name="Hellsten U."/>
            <person name="Deshpande S."/>
            <person name="Wang X."/>
            <person name="Wu X."/>
            <person name="Mitros T."/>
            <person name="Triplett J."/>
            <person name="Yang X."/>
            <person name="Ye C.Y."/>
            <person name="Mauro-Herrera M."/>
            <person name="Wang L."/>
            <person name="Li P."/>
            <person name="Sharma M."/>
            <person name="Sharma R."/>
            <person name="Ronald P.C."/>
            <person name="Panaud O."/>
            <person name="Kellogg E.A."/>
            <person name="Brutnell T.P."/>
            <person name="Doust A.N."/>
            <person name="Tuskan G.A."/>
            <person name="Rokhsar D."/>
            <person name="Devos K.M."/>
        </authorList>
    </citation>
    <scope>NUCLEOTIDE SEQUENCE [LARGE SCALE GENOMIC DNA]</scope>
    <source>
        <strain evidence="2">cv. Yugu1</strain>
    </source>
</reference>
<accession>K4API6</accession>
<dbReference type="HOGENOM" id="CLU_3407059_0_0_1"/>
<name>K4API6_SETIT</name>
<dbReference type="InParanoid" id="K4API6"/>
<dbReference type="Proteomes" id="UP000004995">
    <property type="component" value="Unassembled WGS sequence"/>
</dbReference>
<proteinExistence type="predicted"/>
<evidence type="ECO:0000313" key="2">
    <source>
        <dbReference type="Proteomes" id="UP000004995"/>
    </source>
</evidence>
<protein>
    <submittedName>
        <fullName evidence="1">Uncharacterized protein</fullName>
    </submittedName>
</protein>
<dbReference type="AlphaFoldDB" id="K4API6"/>
<evidence type="ECO:0000313" key="1">
    <source>
        <dbReference type="EnsemblPlants" id="KQK87932"/>
    </source>
</evidence>